<dbReference type="PROSITE" id="PS00659">
    <property type="entry name" value="GLYCOSYL_HYDROL_F5"/>
    <property type="match status" value="1"/>
</dbReference>
<dbReference type="InterPro" id="IPR045053">
    <property type="entry name" value="MAN-like"/>
</dbReference>
<feature type="domain" description="Glycoside hydrolase family 5" evidence="7">
    <location>
        <begin position="257"/>
        <end position="452"/>
    </location>
</feature>
<keyword evidence="6" id="KW-1133">Transmembrane helix</keyword>
<proteinExistence type="inferred from homology"/>
<reference evidence="8" key="1">
    <citation type="submission" date="2020-07" db="EMBL/GenBank/DDBJ databases">
        <title>Genome sequence and genetic diversity analysis of an under-domesticated orphan crop, white fonio (Digitaria exilis).</title>
        <authorList>
            <person name="Bennetzen J.L."/>
            <person name="Chen S."/>
            <person name="Ma X."/>
            <person name="Wang X."/>
            <person name="Yssel A.E.J."/>
            <person name="Chaluvadi S.R."/>
            <person name="Johnson M."/>
            <person name="Gangashetty P."/>
            <person name="Hamidou F."/>
            <person name="Sanogo M.D."/>
            <person name="Zwaenepoel A."/>
            <person name="Wallace J."/>
            <person name="Van De Peer Y."/>
            <person name="Van Deynze A."/>
        </authorList>
    </citation>
    <scope>NUCLEOTIDE SEQUENCE</scope>
    <source>
        <tissue evidence="8">Leaves</tissue>
    </source>
</reference>
<keyword evidence="6" id="KW-0812">Transmembrane</keyword>
<dbReference type="EMBL" id="JACEFO010000967">
    <property type="protein sequence ID" value="KAF8751427.1"/>
    <property type="molecule type" value="Genomic_DNA"/>
</dbReference>
<dbReference type="Gene3D" id="3.20.20.80">
    <property type="entry name" value="Glycosidases"/>
    <property type="match status" value="2"/>
</dbReference>
<comment type="caution">
    <text evidence="8">The sequence shown here is derived from an EMBL/GenBank/DDBJ whole genome shotgun (WGS) entry which is preliminary data.</text>
</comment>
<evidence type="ECO:0000256" key="1">
    <source>
        <dbReference type="ARBA" id="ARBA00001678"/>
    </source>
</evidence>
<keyword evidence="9" id="KW-1185">Reference proteome</keyword>
<evidence type="ECO:0000256" key="4">
    <source>
        <dbReference type="ARBA" id="ARBA00022801"/>
    </source>
</evidence>
<dbReference type="InterPro" id="IPR017853">
    <property type="entry name" value="GH"/>
</dbReference>
<sequence length="510" mass="56576">MAGGLALYHVLGVASCVALLYFTLGGVDLRHISLPSLPGSGLDSVSVSWPSSRPAALTAAFVERRGAQLFLNGQPFYPNGWNSYWLMDQAVEPRSRNRVSRMFQAAAEMGLTVCRSWAFNDGAYNALQVSPGHFDERVFKALDRVVVEAGRHGVRLILSLANNLEAYGGKTQYVRWAWEEGVGLSASNDSFFFDPAIRDYFKVYLKVGQLSHTHSWCRLTNRVASHHGGGESEIWGVSVVTSQKGLTPGRLTLFCAQTLLTRKNHLTGVEYRDDPTILAWELMNEPRCTTDPSGDTLQRWIEEMAAYVKSIDKKHLLTVGLEGFYGPSSPQSKLNVNPGVWKDNNYGSDFIRNAKSPDIDFASIHLYPDTWLLKQHATVDEKLKFVKQWVASHFEDGDKELGKPVLATEFGLSRRAQGFDPSHRDVFYKAIYDIVYRSAVRGGAGAAAFVWQLAPEGMEEFHDDYSVVPSEHPSLRRLIKAQSCRLAKLHPDAGEEAKRALKACSAAGSS</sequence>
<keyword evidence="5" id="KW-0326">Glycosidase</keyword>
<dbReference type="GO" id="GO:0000272">
    <property type="term" value="P:polysaccharide catabolic process"/>
    <property type="evidence" value="ECO:0007669"/>
    <property type="project" value="InterPro"/>
</dbReference>
<evidence type="ECO:0000259" key="7">
    <source>
        <dbReference type="Pfam" id="PF26410"/>
    </source>
</evidence>
<evidence type="ECO:0000313" key="8">
    <source>
        <dbReference type="EMBL" id="KAF8751427.1"/>
    </source>
</evidence>
<accession>A0A835FFB8</accession>
<dbReference type="Pfam" id="PF26410">
    <property type="entry name" value="GH5_mannosidase"/>
    <property type="match status" value="2"/>
</dbReference>
<evidence type="ECO:0000256" key="3">
    <source>
        <dbReference type="ARBA" id="ARBA00012706"/>
    </source>
</evidence>
<dbReference type="EC" id="3.2.1.78" evidence="3"/>
<evidence type="ECO:0000256" key="6">
    <source>
        <dbReference type="SAM" id="Phobius"/>
    </source>
</evidence>
<organism evidence="8 9">
    <name type="scientific">Digitaria exilis</name>
    <dbReference type="NCBI Taxonomy" id="1010633"/>
    <lineage>
        <taxon>Eukaryota</taxon>
        <taxon>Viridiplantae</taxon>
        <taxon>Streptophyta</taxon>
        <taxon>Embryophyta</taxon>
        <taxon>Tracheophyta</taxon>
        <taxon>Spermatophyta</taxon>
        <taxon>Magnoliopsida</taxon>
        <taxon>Liliopsida</taxon>
        <taxon>Poales</taxon>
        <taxon>Poaceae</taxon>
        <taxon>PACMAD clade</taxon>
        <taxon>Panicoideae</taxon>
        <taxon>Panicodae</taxon>
        <taxon>Paniceae</taxon>
        <taxon>Anthephorinae</taxon>
        <taxon>Digitaria</taxon>
    </lineage>
</organism>
<dbReference type="SUPFAM" id="SSF51445">
    <property type="entry name" value="(Trans)glycosidases"/>
    <property type="match status" value="1"/>
</dbReference>
<evidence type="ECO:0000256" key="5">
    <source>
        <dbReference type="ARBA" id="ARBA00023295"/>
    </source>
</evidence>
<keyword evidence="4" id="KW-0378">Hydrolase</keyword>
<dbReference type="InterPro" id="IPR001547">
    <property type="entry name" value="Glyco_hydro_5"/>
</dbReference>
<feature type="transmembrane region" description="Helical" evidence="6">
    <location>
        <begin position="6"/>
        <end position="24"/>
    </location>
</feature>
<name>A0A835FFB8_9POAL</name>
<dbReference type="AlphaFoldDB" id="A0A835FFB8"/>
<protein>
    <recommendedName>
        <fullName evidence="3">mannan endo-1,4-beta-mannosidase</fullName>
        <ecNumber evidence="3">3.2.1.78</ecNumber>
    </recommendedName>
</protein>
<dbReference type="PANTHER" id="PTHR31451">
    <property type="match status" value="1"/>
</dbReference>
<comment type="catalytic activity">
    <reaction evidence="1">
        <text>Random hydrolysis of (1-&gt;4)-beta-D-mannosidic linkages in mannans, galactomannans and glucomannans.</text>
        <dbReference type="EC" id="3.2.1.78"/>
    </reaction>
</comment>
<dbReference type="GO" id="GO:0016985">
    <property type="term" value="F:mannan endo-1,4-beta-mannosidase activity"/>
    <property type="evidence" value="ECO:0007669"/>
    <property type="project" value="UniProtKB-EC"/>
</dbReference>
<feature type="domain" description="Glycoside hydrolase family 5" evidence="7">
    <location>
        <begin position="60"/>
        <end position="179"/>
    </location>
</feature>
<dbReference type="InterPro" id="IPR018087">
    <property type="entry name" value="Glyco_hydro_5_CS"/>
</dbReference>
<dbReference type="PANTHER" id="PTHR31451:SF45">
    <property type="entry name" value="MANNAN ENDO-1,4-BETA-MANNOSIDASE 2"/>
    <property type="match status" value="1"/>
</dbReference>
<evidence type="ECO:0000313" key="9">
    <source>
        <dbReference type="Proteomes" id="UP000636709"/>
    </source>
</evidence>
<evidence type="ECO:0000256" key="2">
    <source>
        <dbReference type="ARBA" id="ARBA00005641"/>
    </source>
</evidence>
<dbReference type="Proteomes" id="UP000636709">
    <property type="component" value="Unassembled WGS sequence"/>
</dbReference>
<dbReference type="OrthoDB" id="406631at2759"/>
<keyword evidence="6" id="KW-0472">Membrane</keyword>
<comment type="similarity">
    <text evidence="2">Belongs to the glycosyl hydrolase 5 (cellulase A) family.</text>
</comment>
<gene>
    <name evidence="8" type="ORF">HU200_012103</name>
</gene>